<dbReference type="AlphaFoldDB" id="A0A7C5I4Z0"/>
<organism evidence="4">
    <name type="scientific">candidate division WOR-3 bacterium</name>
    <dbReference type="NCBI Taxonomy" id="2052148"/>
    <lineage>
        <taxon>Bacteria</taxon>
        <taxon>Bacteria division WOR-3</taxon>
    </lineage>
</organism>
<dbReference type="EMBL" id="DRTV01000238">
    <property type="protein sequence ID" value="HHF58442.1"/>
    <property type="molecule type" value="Genomic_DNA"/>
</dbReference>
<keyword evidence="1" id="KW-0808">Transferase</keyword>
<feature type="non-terminal residue" evidence="4">
    <location>
        <position position="291"/>
    </location>
</feature>
<dbReference type="GO" id="GO:0016757">
    <property type="term" value="F:glycosyltransferase activity"/>
    <property type="evidence" value="ECO:0007669"/>
    <property type="project" value="InterPro"/>
</dbReference>
<evidence type="ECO:0000256" key="1">
    <source>
        <dbReference type="ARBA" id="ARBA00022679"/>
    </source>
</evidence>
<reference evidence="4" key="1">
    <citation type="journal article" date="2020" name="mSystems">
        <title>Genome- and Community-Level Interaction Insights into Carbon Utilization and Element Cycling Functions of Hydrothermarchaeota in Hydrothermal Sediment.</title>
        <authorList>
            <person name="Zhou Z."/>
            <person name="Liu Y."/>
            <person name="Xu W."/>
            <person name="Pan J."/>
            <person name="Luo Z.H."/>
            <person name="Li M."/>
        </authorList>
    </citation>
    <scope>NUCLEOTIDE SEQUENCE [LARGE SCALE GENOMIC DNA]</scope>
    <source>
        <strain evidence="4">HyVt-94</strain>
    </source>
</reference>
<evidence type="ECO:0000313" key="4">
    <source>
        <dbReference type="EMBL" id="HHF58442.1"/>
    </source>
</evidence>
<dbReference type="PANTHER" id="PTHR46401">
    <property type="entry name" value="GLYCOSYLTRANSFERASE WBBK-RELATED"/>
    <property type="match status" value="1"/>
</dbReference>
<dbReference type="Gene3D" id="3.40.50.2000">
    <property type="entry name" value="Glycogen Phosphorylase B"/>
    <property type="match status" value="2"/>
</dbReference>
<dbReference type="PANTHER" id="PTHR46401:SF2">
    <property type="entry name" value="GLYCOSYLTRANSFERASE WBBK-RELATED"/>
    <property type="match status" value="1"/>
</dbReference>
<feature type="domain" description="Glycosyl transferase family 1" evidence="2">
    <location>
        <begin position="169"/>
        <end position="290"/>
    </location>
</feature>
<dbReference type="Pfam" id="PF13477">
    <property type="entry name" value="Glyco_trans_4_2"/>
    <property type="match status" value="1"/>
</dbReference>
<protein>
    <submittedName>
        <fullName evidence="4">Glycosyltransferase</fullName>
    </submittedName>
</protein>
<dbReference type="Pfam" id="PF00534">
    <property type="entry name" value="Glycos_transf_1"/>
    <property type="match status" value="1"/>
</dbReference>
<evidence type="ECO:0000259" key="3">
    <source>
        <dbReference type="Pfam" id="PF13477"/>
    </source>
</evidence>
<comment type="caution">
    <text evidence="4">The sequence shown here is derived from an EMBL/GenBank/DDBJ whole genome shotgun (WGS) entry which is preliminary data.</text>
</comment>
<dbReference type="InterPro" id="IPR028098">
    <property type="entry name" value="Glyco_trans_4-like_N"/>
</dbReference>
<name>A0A7C5I4Z0_UNCW3</name>
<dbReference type="InterPro" id="IPR001296">
    <property type="entry name" value="Glyco_trans_1"/>
</dbReference>
<sequence>MRILLLADLSSYHTERWIKAYQQSDIKVLAVGMEPPKEEKEYYLHIKPEFRKSPFKYISKLGMVKNIIKEFNPDIIHAHMAPNYGLLAMLSGFRPYVISLWGPDVLETPRKSFFHFLTLKKIFMNASLLHVDADIMGWILENKFGICRGKIMNFPHGVTEEFLTPEIKKEIKDELLMVSHRKLEKIYNNETIIEALGILKKKGINFRFIFASGGTLEAELHTMVHKMGLKDNVEFTGFIPLPQLVEILSKAHIFVSASLSDSTAVSILEAMATGCVPVVSDIQANREWIIN</sequence>
<dbReference type="SUPFAM" id="SSF53756">
    <property type="entry name" value="UDP-Glycosyltransferase/glycogen phosphorylase"/>
    <property type="match status" value="1"/>
</dbReference>
<proteinExistence type="predicted"/>
<feature type="domain" description="Glycosyltransferase subfamily 4-like N-terminal" evidence="3">
    <location>
        <begin position="2"/>
        <end position="129"/>
    </location>
</feature>
<gene>
    <name evidence="4" type="ORF">ENL41_03355</name>
</gene>
<evidence type="ECO:0000259" key="2">
    <source>
        <dbReference type="Pfam" id="PF00534"/>
    </source>
</evidence>
<dbReference type="Proteomes" id="UP000886014">
    <property type="component" value="Unassembled WGS sequence"/>
</dbReference>
<accession>A0A7C5I4Z0</accession>